<organism evidence="2 3">
    <name type="scientific">Ferroglobus placidus (strain DSM 10642 / AEDII12DO)</name>
    <dbReference type="NCBI Taxonomy" id="589924"/>
    <lineage>
        <taxon>Archaea</taxon>
        <taxon>Methanobacteriati</taxon>
        <taxon>Methanobacteriota</taxon>
        <taxon>Archaeoglobi</taxon>
        <taxon>Archaeoglobales</taxon>
        <taxon>Archaeoglobaceae</taxon>
        <taxon>Ferroglobus</taxon>
    </lineage>
</organism>
<dbReference type="PANTHER" id="PTHR38342">
    <property type="entry name" value="SLR5037 PROTEIN"/>
    <property type="match status" value="1"/>
</dbReference>
<dbReference type="GeneID" id="8780078"/>
<dbReference type="AlphaFoldDB" id="D3S2S7"/>
<protein>
    <recommendedName>
        <fullName evidence="1">DUF302 domain-containing protein</fullName>
    </recommendedName>
</protein>
<dbReference type="PaxDb" id="589924-Ferp_2533"/>
<dbReference type="CDD" id="cd14797">
    <property type="entry name" value="DUF302"/>
    <property type="match status" value="1"/>
</dbReference>
<dbReference type="SUPFAM" id="SSF103247">
    <property type="entry name" value="TT1751-like"/>
    <property type="match status" value="1"/>
</dbReference>
<evidence type="ECO:0000313" key="2">
    <source>
        <dbReference type="EMBL" id="ADC66639.1"/>
    </source>
</evidence>
<dbReference type="HOGENOM" id="CLU_126998_1_1_2"/>
<accession>D3S2S7</accession>
<evidence type="ECO:0000313" key="3">
    <source>
        <dbReference type="Proteomes" id="UP000002613"/>
    </source>
</evidence>
<dbReference type="eggNOG" id="arCOG02761">
    <property type="taxonomic scope" value="Archaea"/>
</dbReference>
<dbReference type="PANTHER" id="PTHR38342:SF1">
    <property type="entry name" value="SLR5037 PROTEIN"/>
    <property type="match status" value="1"/>
</dbReference>
<dbReference type="Proteomes" id="UP000002613">
    <property type="component" value="Chromosome"/>
</dbReference>
<feature type="domain" description="DUF302" evidence="1">
    <location>
        <begin position="34"/>
        <end position="96"/>
    </location>
</feature>
<dbReference type="OrthoDB" id="2559at2157"/>
<dbReference type="InterPro" id="IPR035923">
    <property type="entry name" value="TT1751-like_sf"/>
</dbReference>
<sequence length="122" mass="13613">MFTVGKKVSGKFEEVVEKVKELLKSEVFGILCEIDVKKTLKEKIGVDFDKYVILGACSPKNAFEVLKANRSFGVLMPCNVVVYEIDGEVVVEAVKPTAFATEEIEENAKDVEERLKRIVDAI</sequence>
<dbReference type="PIRSF" id="PIRSF021774">
    <property type="entry name" value="UCP021774"/>
    <property type="match status" value="1"/>
</dbReference>
<dbReference type="InterPro" id="IPR005180">
    <property type="entry name" value="DUF302"/>
</dbReference>
<evidence type="ECO:0000259" key="1">
    <source>
        <dbReference type="Pfam" id="PF03625"/>
    </source>
</evidence>
<dbReference type="Pfam" id="PF03625">
    <property type="entry name" value="DUF302"/>
    <property type="match status" value="1"/>
</dbReference>
<reference evidence="2 3" key="2">
    <citation type="journal article" date="2011" name="Stand. Genomic Sci.">
        <title>Complete genome sequence of Ferroglobus placidus AEDII12DO.</title>
        <authorList>
            <person name="Anderson I."/>
            <person name="Risso C."/>
            <person name="Holmes D."/>
            <person name="Lucas S."/>
            <person name="Copeland A."/>
            <person name="Lapidus A."/>
            <person name="Cheng J.F."/>
            <person name="Bruce D."/>
            <person name="Goodwin L."/>
            <person name="Pitluck S."/>
            <person name="Saunders E."/>
            <person name="Brettin T."/>
            <person name="Detter J.C."/>
            <person name="Han C."/>
            <person name="Tapia R."/>
            <person name="Larimer F."/>
            <person name="Land M."/>
            <person name="Hauser L."/>
            <person name="Woyke T."/>
            <person name="Lovley D."/>
            <person name="Kyrpides N."/>
            <person name="Ivanova N."/>
        </authorList>
    </citation>
    <scope>NUCLEOTIDE SEQUENCE [LARGE SCALE GENOMIC DNA]</scope>
    <source>
        <strain evidence="3">DSM 10642 / AEDII12DO</strain>
    </source>
</reference>
<dbReference type="EMBL" id="CP001899">
    <property type="protein sequence ID" value="ADC66639.1"/>
    <property type="molecule type" value="Genomic_DNA"/>
</dbReference>
<dbReference type="RefSeq" id="WP_012966971.1">
    <property type="nucleotide sequence ID" value="NC_013849.1"/>
</dbReference>
<reference evidence="3" key="1">
    <citation type="submission" date="2010-02" db="EMBL/GenBank/DDBJ databases">
        <title>Complete sequence of Ferroglobus placidus DSM 10642.</title>
        <authorList>
            <consortium name="US DOE Joint Genome Institute"/>
            <person name="Lucas S."/>
            <person name="Copeland A."/>
            <person name="Lapidus A."/>
            <person name="Cheng J.-F."/>
            <person name="Bruce D."/>
            <person name="Goodwin L."/>
            <person name="Pitluck S."/>
            <person name="Saunders E."/>
            <person name="Brettin T."/>
            <person name="Detter J.C."/>
            <person name="Han C."/>
            <person name="Tapia R."/>
            <person name="Larimer F."/>
            <person name="Land M."/>
            <person name="Hauser L."/>
            <person name="Kyrpides N."/>
            <person name="Ivanova N."/>
            <person name="Holmes D."/>
            <person name="Lovley D."/>
            <person name="Kyrpides N."/>
            <person name="Anderson I.J."/>
            <person name="Woyke T."/>
        </authorList>
    </citation>
    <scope>NUCLEOTIDE SEQUENCE [LARGE SCALE GENOMIC DNA]</scope>
    <source>
        <strain evidence="3">DSM 10642 / AEDII12DO</strain>
    </source>
</reference>
<dbReference type="InterPro" id="IPR016796">
    <property type="entry name" value="UCP021774"/>
</dbReference>
<proteinExistence type="predicted"/>
<dbReference type="STRING" id="589924.Ferp_2533"/>
<name>D3S2S7_FERPA</name>
<keyword evidence="3" id="KW-1185">Reference proteome</keyword>
<dbReference type="KEGG" id="fpl:Ferp_2533"/>
<gene>
    <name evidence="2" type="ordered locus">Ferp_2533</name>
</gene>
<dbReference type="Gene3D" id="3.30.310.70">
    <property type="entry name" value="TT1751-like domain"/>
    <property type="match status" value="1"/>
</dbReference>